<accession>D0SEL9</accession>
<reference evidence="5" key="1">
    <citation type="journal article" date="2012" name="PLoS ONE">
        <title>The success of Acinetobacter species; genetic, metabolic and virulence attributes.</title>
        <authorList>
            <person name="Peleg A.Y."/>
            <person name="de Breij A."/>
            <person name="Adams M.D."/>
            <person name="Cerqueira G.M."/>
            <person name="Mocali S."/>
            <person name="Galardini M."/>
            <person name="Nibbering P.H."/>
            <person name="Earl A.M."/>
            <person name="Ward D.V."/>
            <person name="Paterson D.L."/>
            <person name="Seifert H."/>
            <person name="Dijkshoorn L."/>
        </authorList>
    </citation>
    <scope>NUCLEOTIDE SEQUENCE [LARGE SCALE GENOMIC DNA]</scope>
    <source>
        <strain evidence="5">SH046</strain>
    </source>
</reference>
<comment type="cofactor">
    <cofactor evidence="1">
        <name>pyridoxal 5'-phosphate</name>
        <dbReference type="ChEBI" id="CHEBI:597326"/>
    </cofactor>
</comment>
<evidence type="ECO:0000256" key="2">
    <source>
        <dbReference type="ARBA" id="ARBA00002786"/>
    </source>
</evidence>
<dbReference type="AlphaFoldDB" id="D0SEL9"/>
<name>D0SEL9_ACIJO</name>
<feature type="non-terminal residue" evidence="4">
    <location>
        <position position="1"/>
    </location>
</feature>
<protein>
    <recommendedName>
        <fullName evidence="6">Tryptophan synthase</fullName>
    </recommendedName>
</protein>
<evidence type="ECO:0000256" key="1">
    <source>
        <dbReference type="ARBA" id="ARBA00001933"/>
    </source>
</evidence>
<gene>
    <name evidence="4" type="ORF">HMPREF0016_02292</name>
</gene>
<dbReference type="EMBL" id="GG704967">
    <property type="protein sequence ID" value="EEY95879.1"/>
    <property type="molecule type" value="Genomic_DNA"/>
</dbReference>
<evidence type="ECO:0000313" key="4">
    <source>
        <dbReference type="EMBL" id="EEY95879.1"/>
    </source>
</evidence>
<dbReference type="HOGENOM" id="CLU_2763541_0_0_6"/>
<dbReference type="SUPFAM" id="SSF53686">
    <property type="entry name" value="Tryptophan synthase beta subunit-like PLP-dependent enzymes"/>
    <property type="match status" value="1"/>
</dbReference>
<dbReference type="Gene3D" id="3.40.50.1100">
    <property type="match status" value="1"/>
</dbReference>
<sequence>TTATDQECLDAFMRLSRVEGIVPALESSHAVAWVLREAPKLAKDIKIVVNVSGRGDKDADYVAAKLGLN</sequence>
<keyword evidence="3" id="KW-0663">Pyridoxal phosphate</keyword>
<dbReference type="Proteomes" id="UP000012047">
    <property type="component" value="Unassembled WGS sequence"/>
</dbReference>
<evidence type="ECO:0000313" key="5">
    <source>
        <dbReference type="Proteomes" id="UP000012047"/>
    </source>
</evidence>
<evidence type="ECO:0008006" key="6">
    <source>
        <dbReference type="Google" id="ProtNLM"/>
    </source>
</evidence>
<dbReference type="InterPro" id="IPR023026">
    <property type="entry name" value="Trp_synth_beta/beta-like"/>
</dbReference>
<evidence type="ECO:0000256" key="3">
    <source>
        <dbReference type="ARBA" id="ARBA00022898"/>
    </source>
</evidence>
<dbReference type="GO" id="GO:0005737">
    <property type="term" value="C:cytoplasm"/>
    <property type="evidence" value="ECO:0007669"/>
    <property type="project" value="TreeGrafter"/>
</dbReference>
<dbReference type="PANTHER" id="PTHR48077">
    <property type="entry name" value="TRYPTOPHAN SYNTHASE-RELATED"/>
    <property type="match status" value="1"/>
</dbReference>
<comment type="function">
    <text evidence="2">The beta subunit is responsible for the synthesis of L-tryptophan from indole and L-serine.</text>
</comment>
<proteinExistence type="predicted"/>
<dbReference type="InterPro" id="IPR036052">
    <property type="entry name" value="TrpB-like_PALP_sf"/>
</dbReference>
<dbReference type="GO" id="GO:0004834">
    <property type="term" value="F:tryptophan synthase activity"/>
    <property type="evidence" value="ECO:0007669"/>
    <property type="project" value="InterPro"/>
</dbReference>
<dbReference type="eggNOG" id="COG0133">
    <property type="taxonomic scope" value="Bacteria"/>
</dbReference>
<organism evidence="4 5">
    <name type="scientific">Acinetobacter johnsonii SH046</name>
    <dbReference type="NCBI Taxonomy" id="575586"/>
    <lineage>
        <taxon>Bacteria</taxon>
        <taxon>Pseudomonadati</taxon>
        <taxon>Pseudomonadota</taxon>
        <taxon>Gammaproteobacteria</taxon>
        <taxon>Moraxellales</taxon>
        <taxon>Moraxellaceae</taxon>
        <taxon>Acinetobacter</taxon>
    </lineage>
</organism>
<dbReference type="PANTHER" id="PTHR48077:SF3">
    <property type="entry name" value="TRYPTOPHAN SYNTHASE"/>
    <property type="match status" value="1"/>
</dbReference>